<dbReference type="SUPFAM" id="SSF51735">
    <property type="entry name" value="NAD(P)-binding Rossmann-fold domains"/>
    <property type="match status" value="1"/>
</dbReference>
<dbReference type="PANTHER" id="PTHR43431:SF7">
    <property type="entry name" value="OXIDOREDUCTASE, SHORT CHAIN DEHYDROGENASE_REDUCTASE FAMILY (AFU_ORTHOLOGUE AFUA_5G14000)"/>
    <property type="match status" value="1"/>
</dbReference>
<accession>A0ABU2PL62</accession>
<dbReference type="Gene3D" id="3.40.50.720">
    <property type="entry name" value="NAD(P)-binding Rossmann-like Domain"/>
    <property type="match status" value="1"/>
</dbReference>
<proteinExistence type="predicted"/>
<name>A0ABU2PL62_9ACTN</name>
<keyword evidence="2" id="KW-1185">Reference proteome</keyword>
<gene>
    <name evidence="1" type="ORF">RM641_36375</name>
</gene>
<dbReference type="EMBL" id="JAVREU010000034">
    <property type="protein sequence ID" value="MDT0392907.1"/>
    <property type="molecule type" value="Genomic_DNA"/>
</dbReference>
<protein>
    <submittedName>
        <fullName evidence="1">SDR family NAD(P)-dependent oxidoreductase</fullName>
    </submittedName>
</protein>
<dbReference type="InterPro" id="IPR002347">
    <property type="entry name" value="SDR_fam"/>
</dbReference>
<dbReference type="InterPro" id="IPR036291">
    <property type="entry name" value="NAD(P)-bd_dom_sf"/>
</dbReference>
<comment type="caution">
    <text evidence="1">The sequence shown here is derived from an EMBL/GenBank/DDBJ whole genome shotgun (WGS) entry which is preliminary data.</text>
</comment>
<reference evidence="2" key="1">
    <citation type="submission" date="2023-07" db="EMBL/GenBank/DDBJ databases">
        <title>30 novel species of actinomycetes from the DSMZ collection.</title>
        <authorList>
            <person name="Nouioui I."/>
        </authorList>
    </citation>
    <scope>NUCLEOTIDE SEQUENCE [LARGE SCALE GENOMIC DNA]</scope>
    <source>
        <strain evidence="2">DSM 41921</strain>
    </source>
</reference>
<evidence type="ECO:0000313" key="1">
    <source>
        <dbReference type="EMBL" id="MDT0392907.1"/>
    </source>
</evidence>
<dbReference type="RefSeq" id="WP_311688987.1">
    <property type="nucleotide sequence ID" value="NZ_JAVREU010000034.1"/>
</dbReference>
<dbReference type="PANTHER" id="PTHR43431">
    <property type="entry name" value="OXIDOREDUCTASE, SHORT CHAIN DEHYDROGENASE/REDUCTASE FAMILY (AFU_ORTHOLOGUE AFUA_5G14000)"/>
    <property type="match status" value="1"/>
</dbReference>
<dbReference type="Pfam" id="PF00106">
    <property type="entry name" value="adh_short"/>
    <property type="match status" value="1"/>
</dbReference>
<dbReference type="Proteomes" id="UP001183586">
    <property type="component" value="Unassembled WGS sequence"/>
</dbReference>
<organism evidence="1 2">
    <name type="scientific">Streptomyces dubilierae</name>
    <dbReference type="NCBI Taxonomy" id="3075533"/>
    <lineage>
        <taxon>Bacteria</taxon>
        <taxon>Bacillati</taxon>
        <taxon>Actinomycetota</taxon>
        <taxon>Actinomycetes</taxon>
        <taxon>Kitasatosporales</taxon>
        <taxon>Streptomycetaceae</taxon>
        <taxon>Streptomyces</taxon>
    </lineage>
</organism>
<evidence type="ECO:0000313" key="2">
    <source>
        <dbReference type="Proteomes" id="UP001183586"/>
    </source>
</evidence>
<sequence length="227" mass="23274">MTTFALIGAGPGLGLAAARRFGQAGHSVALLSRSPQHQDNLAAELARDGIHARGFTADVLDPASLTAALAAAAEELGPIEVLQFSPVPRGDFMKPVLDTGAADLDDPLAFSVKGPLTCVNAVLPGMRELGRGSLLFVNGGSAVRPNPTVAGTSIAFAAESAYAAMIHIALAPENIHAAQLIVPGAISSDSATSSPEKLAELLYGLHTDRKGFPHYAEPMPDPQVGTP</sequence>